<sequence length="280" mass="31869">MDKHLRYVSTHEAKVRTCIADLFSFSVVPEFIDNHPLSYRYVSNLDYIDLILHIEKGHAEGMYITGVAYSSCSKSWAIMMDDQAGYNDQIYAFSSGSLHEAWIRKNWSENFYITAVAGADDDRFLVIMSKGWSMNSCFTGFLDIQKGTQNIRQSCCVLETFPFEWIKKKWAEGFYVTAIATSGDQWAVVCSKGTRFTDQAVELDFQYPAEGIHERSKQGYYITSVAANPEEIAFIFSIPGAVPATVNAEQEMLRTFDFPDDSKIQEKWARNYYISSLCCG</sequence>
<dbReference type="Pfam" id="PF24289">
    <property type="entry name" value="DUF7477"/>
    <property type="match status" value="2"/>
</dbReference>
<protein>
    <submittedName>
        <fullName evidence="3">Casein kinase 1-like protein HD16</fullName>
    </submittedName>
</protein>
<dbReference type="GeneID" id="125314890"/>
<name>A0ABM3HBZ5_9MYRT</name>
<dbReference type="Proteomes" id="UP000827889">
    <property type="component" value="Chromosome 4"/>
</dbReference>
<gene>
    <name evidence="3" type="primary">LOC125314890</name>
</gene>
<evidence type="ECO:0000313" key="3">
    <source>
        <dbReference type="RefSeq" id="XP_048134120.1"/>
    </source>
</evidence>
<feature type="domain" description="DUF7477" evidence="1">
    <location>
        <begin position="31"/>
        <end position="134"/>
    </location>
</feature>
<dbReference type="InterPro" id="IPR055900">
    <property type="entry name" value="DUF7477"/>
</dbReference>
<accession>A0ABM3HBZ5</accession>
<evidence type="ECO:0000259" key="1">
    <source>
        <dbReference type="Pfam" id="PF24289"/>
    </source>
</evidence>
<evidence type="ECO:0000313" key="2">
    <source>
        <dbReference type="Proteomes" id="UP000827889"/>
    </source>
</evidence>
<dbReference type="RefSeq" id="XP_048134120.1">
    <property type="nucleotide sequence ID" value="XM_048278163.1"/>
</dbReference>
<reference evidence="3" key="1">
    <citation type="submission" date="2025-08" db="UniProtKB">
        <authorList>
            <consortium name="RefSeq"/>
        </authorList>
    </citation>
    <scope>IDENTIFICATION</scope>
    <source>
        <tissue evidence="3">Leaf</tissue>
    </source>
</reference>
<organism evidence="2 3">
    <name type="scientific">Rhodamnia argentea</name>
    <dbReference type="NCBI Taxonomy" id="178133"/>
    <lineage>
        <taxon>Eukaryota</taxon>
        <taxon>Viridiplantae</taxon>
        <taxon>Streptophyta</taxon>
        <taxon>Embryophyta</taxon>
        <taxon>Tracheophyta</taxon>
        <taxon>Spermatophyta</taxon>
        <taxon>Magnoliopsida</taxon>
        <taxon>eudicotyledons</taxon>
        <taxon>Gunneridae</taxon>
        <taxon>Pentapetalae</taxon>
        <taxon>rosids</taxon>
        <taxon>malvids</taxon>
        <taxon>Myrtales</taxon>
        <taxon>Myrtaceae</taxon>
        <taxon>Myrtoideae</taxon>
        <taxon>Myrteae</taxon>
        <taxon>Australasian group</taxon>
        <taxon>Rhodamnia</taxon>
    </lineage>
</organism>
<keyword evidence="2" id="KW-1185">Reference proteome</keyword>
<proteinExistence type="predicted"/>
<feature type="domain" description="DUF7477" evidence="1">
    <location>
        <begin position="144"/>
        <end position="280"/>
    </location>
</feature>